<evidence type="ECO:0000259" key="2">
    <source>
        <dbReference type="PROSITE" id="PS50924"/>
    </source>
</evidence>
<dbReference type="SMART" id="SM00850">
    <property type="entry name" value="LytTR"/>
    <property type="match status" value="1"/>
</dbReference>
<geneLocation type="plasmid" evidence="4 5">
    <name>pHCG3</name>
</geneLocation>
<feature type="transmembrane region" description="Helical" evidence="1">
    <location>
        <begin position="20"/>
        <end position="42"/>
    </location>
</feature>
<dbReference type="Pfam" id="PF04397">
    <property type="entry name" value="LytTR"/>
    <property type="match status" value="1"/>
</dbReference>
<accession>F8C101</accession>
<evidence type="ECO:0000313" key="4">
    <source>
        <dbReference type="EMBL" id="AEI08111.1"/>
    </source>
</evidence>
<name>F8C101_AFIC5</name>
<dbReference type="Gene3D" id="2.40.50.1020">
    <property type="entry name" value="LytTr DNA-binding domain"/>
    <property type="match status" value="1"/>
</dbReference>
<feature type="transmembrane region" description="Helical" evidence="1">
    <location>
        <begin position="49"/>
        <end position="71"/>
    </location>
</feature>
<dbReference type="PANTHER" id="PTHR35152:SF1">
    <property type="entry name" value="DOMAIN SIGNALLING PROTEIN, PUTATIVE (AFU_ORTHOLOGUE AFUA_5G11310)-RELATED"/>
    <property type="match status" value="1"/>
</dbReference>
<keyword evidence="4" id="KW-0614">Plasmid</keyword>
<dbReference type="AlphaFoldDB" id="F8C101"/>
<protein>
    <submittedName>
        <fullName evidence="4">Putative transmembrane protein CoxH</fullName>
    </submittedName>
</protein>
<dbReference type="OrthoDB" id="9781059at2"/>
<dbReference type="RefSeq" id="WP_013913735.1">
    <property type="nucleotide sequence ID" value="NC_015689.1"/>
</dbReference>
<keyword evidence="1" id="KW-0472">Membrane</keyword>
<evidence type="ECO:0000259" key="3">
    <source>
        <dbReference type="PROSITE" id="PS50930"/>
    </source>
</evidence>
<keyword evidence="5" id="KW-1185">Reference proteome</keyword>
<reference evidence="4 5" key="2">
    <citation type="journal article" date="2011" name="J. Bacteriol.">
        <title>Complete genome sequences of the chemolithoautotrophic Oligotropha carboxidovorans strains OM4 and OM5.</title>
        <authorList>
            <person name="Volland S."/>
            <person name="Rachinger M."/>
            <person name="Strittmatter A."/>
            <person name="Daniel R."/>
            <person name="Gottschalk G."/>
            <person name="Meyer O."/>
        </authorList>
    </citation>
    <scope>NUCLEOTIDE SEQUENCE [LARGE SCALE GENOMIC DNA]</scope>
    <source>
        <strain evidence="5">ATCC 49405 / DSM 1227 / KCTC 32145 / OM5</strain>
        <plasmid evidence="4">pHCG3</plasmid>
    </source>
</reference>
<reference evidence="4 5" key="1">
    <citation type="journal article" date="2003" name="Gene">
        <title>Complete nucleotide sequence of the circular megaplasmid pHCG3 of Oligotropha carboxidovorans: function in the chemolithoautotrophic utilization of CO, H(2) and CO(2).</title>
        <authorList>
            <person name="Fuhrmann S."/>
            <person name="Ferner M."/>
            <person name="Jeffke T."/>
            <person name="Henne A."/>
            <person name="Gottschalk G."/>
            <person name="Meyer O."/>
        </authorList>
    </citation>
    <scope>NUCLEOTIDE SEQUENCE [LARGE SCALE GENOMIC DNA]</scope>
    <source>
        <strain evidence="5">ATCC 49405 / DSM 1227 / KCTC 32145 / OM5</strain>
        <plasmid evidence="4">pHCG3</plasmid>
    </source>
</reference>
<evidence type="ECO:0000313" key="5">
    <source>
        <dbReference type="Proteomes" id="UP000007730"/>
    </source>
</evidence>
<keyword evidence="1 4" id="KW-0812">Transmembrane</keyword>
<dbReference type="InterPro" id="IPR005330">
    <property type="entry name" value="MHYT_dom"/>
</dbReference>
<dbReference type="GO" id="GO:0016020">
    <property type="term" value="C:membrane"/>
    <property type="evidence" value="ECO:0007669"/>
    <property type="project" value="UniProtKB-UniRule"/>
</dbReference>
<dbReference type="PROSITE" id="PS50930">
    <property type="entry name" value="HTH_LYTTR"/>
    <property type="match status" value="1"/>
</dbReference>
<evidence type="ECO:0000256" key="1">
    <source>
        <dbReference type="PROSITE-ProRule" id="PRU00244"/>
    </source>
</evidence>
<dbReference type="InterPro" id="IPR007492">
    <property type="entry name" value="LytTR_DNA-bd_dom"/>
</dbReference>
<feature type="transmembrane region" description="Helical" evidence="1">
    <location>
        <begin position="91"/>
        <end position="112"/>
    </location>
</feature>
<dbReference type="GO" id="GO:0003677">
    <property type="term" value="F:DNA binding"/>
    <property type="evidence" value="ECO:0007669"/>
    <property type="project" value="InterPro"/>
</dbReference>
<feature type="domain" description="HTH LytTR-type" evidence="3">
    <location>
        <begin position="160"/>
        <end position="265"/>
    </location>
</feature>
<dbReference type="EMBL" id="CP002827">
    <property type="protein sequence ID" value="AEI08111.1"/>
    <property type="molecule type" value="Genomic_DNA"/>
</dbReference>
<dbReference type="KEGG" id="ocg:OCA5_pHCG300370"/>
<gene>
    <name evidence="4" type="primary">coxH2</name>
    <name evidence="4" type="ordered locus">OCA5_pHCG300370</name>
</gene>
<dbReference type="PANTHER" id="PTHR35152">
    <property type="entry name" value="DOMAIN SIGNALLING PROTEIN, PUTATIVE (AFU_ORTHOLOGUE AFUA_5G11310)-RELATED"/>
    <property type="match status" value="1"/>
</dbReference>
<comment type="caution">
    <text evidence="1">Lacks conserved residue(s) required for the propagation of feature annotation.</text>
</comment>
<dbReference type="PROSITE" id="PS50924">
    <property type="entry name" value="MHYT"/>
    <property type="match status" value="1"/>
</dbReference>
<keyword evidence="1" id="KW-1133">Transmembrane helix</keyword>
<dbReference type="Proteomes" id="UP000007730">
    <property type="component" value="Plasmid pHCG3"/>
</dbReference>
<dbReference type="Pfam" id="PF03707">
    <property type="entry name" value="MHYT"/>
    <property type="match status" value="2"/>
</dbReference>
<organism evidence="4 5">
    <name type="scientific">Afipia carboxidovorans (strain ATCC 49405 / DSM 1227 / KCTC 32145 / OM5)</name>
    <name type="common">Oligotropha carboxidovorans</name>
    <dbReference type="NCBI Taxonomy" id="504832"/>
    <lineage>
        <taxon>Bacteria</taxon>
        <taxon>Pseudomonadati</taxon>
        <taxon>Pseudomonadota</taxon>
        <taxon>Alphaproteobacteria</taxon>
        <taxon>Hyphomicrobiales</taxon>
        <taxon>Nitrobacteraceae</taxon>
        <taxon>Afipia</taxon>
    </lineage>
</organism>
<sequence length="280" mass="30124">MHYLGMCALHSSINMAHAHLFVAASIVIGIAASGLSLWLAFVGATWRSTALSAAVMALAISAMHYTAMAGFEIVSLCEPSSVIEVPALSQGLLAIIVAVTAFVISGIFLLTLMPEGGLIAVAPVDLSASQGRMVLQVGEPTTNLKESPGNASFSILHRVLPVEKNGQRCTMLISRLFAVQPQAHYTLLFDGEATWFCPLSLSQVAKVLDSANFAQVHRSHIIDLDRFRLVRGTGNGGMFEAISKTPYKVPLSRARRAWIKQQLQVRFSPAQQYYAPSGSK</sequence>
<feature type="domain" description="MHYT" evidence="2">
    <location>
        <begin position="1"/>
        <end position="74"/>
    </location>
</feature>
<dbReference type="HOGENOM" id="CLU_993353_0_0_5"/>
<proteinExistence type="predicted"/>